<accession>A0A1Q9ED94</accession>
<sequence>MQYTTHIDGQETVTNMDYGNLDHFPGDVPILLGRQAASNIAHVEIARWHAVGPLNPGFLITESSTHFYNLVHLKCLKLGDCSQALGFWKDCRAAGISSCNALLATCEVAMDWDEWVDGCGKLGSHWSRYLNLALWLQEVLNRCRDTKRQGGPATDSGQVRNCGQGFAGLVTCGHMVQSFVGVRSYYGGGPVDGGRDDPTLFDERIGKGKGNMCDVECASV</sequence>
<name>A0A1Q9ED94_SYMMI</name>
<organism evidence="1 2">
    <name type="scientific">Symbiodinium microadriaticum</name>
    <name type="common">Dinoflagellate</name>
    <name type="synonym">Zooxanthella microadriatica</name>
    <dbReference type="NCBI Taxonomy" id="2951"/>
    <lineage>
        <taxon>Eukaryota</taxon>
        <taxon>Sar</taxon>
        <taxon>Alveolata</taxon>
        <taxon>Dinophyceae</taxon>
        <taxon>Suessiales</taxon>
        <taxon>Symbiodiniaceae</taxon>
        <taxon>Symbiodinium</taxon>
    </lineage>
</organism>
<dbReference type="AlphaFoldDB" id="A0A1Q9ED94"/>
<dbReference type="OrthoDB" id="10310104at2759"/>
<dbReference type="EMBL" id="LSRX01000186">
    <property type="protein sequence ID" value="OLQ05415.1"/>
    <property type="molecule type" value="Genomic_DNA"/>
</dbReference>
<evidence type="ECO:0000313" key="1">
    <source>
        <dbReference type="EMBL" id="OLQ05415.1"/>
    </source>
</evidence>
<reference evidence="1 2" key="1">
    <citation type="submission" date="2016-02" db="EMBL/GenBank/DDBJ databases">
        <title>Genome analysis of coral dinoflagellate symbionts highlights evolutionary adaptations to a symbiotic lifestyle.</title>
        <authorList>
            <person name="Aranda M."/>
            <person name="Li Y."/>
            <person name="Liew Y.J."/>
            <person name="Baumgarten S."/>
            <person name="Simakov O."/>
            <person name="Wilson M."/>
            <person name="Piel J."/>
            <person name="Ashoor H."/>
            <person name="Bougouffa S."/>
            <person name="Bajic V.B."/>
            <person name="Ryu T."/>
            <person name="Ravasi T."/>
            <person name="Bayer T."/>
            <person name="Micklem G."/>
            <person name="Kim H."/>
            <person name="Bhak J."/>
            <person name="Lajeunesse T.C."/>
            <person name="Voolstra C.R."/>
        </authorList>
    </citation>
    <scope>NUCLEOTIDE SEQUENCE [LARGE SCALE GENOMIC DNA]</scope>
    <source>
        <strain evidence="1 2">CCMP2467</strain>
    </source>
</reference>
<keyword evidence="2" id="KW-1185">Reference proteome</keyword>
<proteinExistence type="predicted"/>
<comment type="caution">
    <text evidence="1">The sequence shown here is derived from an EMBL/GenBank/DDBJ whole genome shotgun (WGS) entry which is preliminary data.</text>
</comment>
<dbReference type="Proteomes" id="UP000186817">
    <property type="component" value="Unassembled WGS sequence"/>
</dbReference>
<evidence type="ECO:0000313" key="2">
    <source>
        <dbReference type="Proteomes" id="UP000186817"/>
    </source>
</evidence>
<gene>
    <name evidence="1" type="ORF">AK812_SmicGene11414</name>
</gene>
<protein>
    <submittedName>
        <fullName evidence="1">Uncharacterized protein</fullName>
    </submittedName>
</protein>